<evidence type="ECO:0000313" key="1">
    <source>
        <dbReference type="EMBL" id="GIM90461.1"/>
    </source>
</evidence>
<keyword evidence="2" id="KW-1185">Reference proteome</keyword>
<dbReference type="RefSeq" id="WP_213006396.1">
    <property type="nucleotide sequence ID" value="NZ_BOQN01000030.1"/>
</dbReference>
<evidence type="ECO:0000313" key="2">
    <source>
        <dbReference type="Proteomes" id="UP000677082"/>
    </source>
</evidence>
<protein>
    <recommendedName>
        <fullName evidence="3">Outer membrane protein assembly factor BamB</fullName>
    </recommendedName>
</protein>
<evidence type="ECO:0008006" key="3">
    <source>
        <dbReference type="Google" id="ProtNLM"/>
    </source>
</evidence>
<comment type="caution">
    <text evidence="1">The sequence shown here is derived from an EMBL/GenBank/DDBJ whole genome shotgun (WGS) entry which is preliminary data.</text>
</comment>
<organism evidence="1 2">
    <name type="scientific">Paractinoplanes toevensis</name>
    <dbReference type="NCBI Taxonomy" id="571911"/>
    <lineage>
        <taxon>Bacteria</taxon>
        <taxon>Bacillati</taxon>
        <taxon>Actinomycetota</taxon>
        <taxon>Actinomycetes</taxon>
        <taxon>Micromonosporales</taxon>
        <taxon>Micromonosporaceae</taxon>
        <taxon>Paractinoplanes</taxon>
    </lineage>
</organism>
<dbReference type="Gene3D" id="2.130.10.10">
    <property type="entry name" value="YVTN repeat-like/Quinoprotein amine dehydrogenase"/>
    <property type="match status" value="1"/>
</dbReference>
<reference evidence="1 2" key="1">
    <citation type="submission" date="2021-03" db="EMBL/GenBank/DDBJ databases">
        <title>Whole genome shotgun sequence of Actinoplanes toevensis NBRC 105298.</title>
        <authorList>
            <person name="Komaki H."/>
            <person name="Tamura T."/>
        </authorList>
    </citation>
    <scope>NUCLEOTIDE SEQUENCE [LARGE SCALE GENOMIC DNA]</scope>
    <source>
        <strain evidence="1 2">NBRC 105298</strain>
    </source>
</reference>
<name>A0A919TAC5_9ACTN</name>
<dbReference type="EMBL" id="BOQN01000030">
    <property type="protein sequence ID" value="GIM90461.1"/>
    <property type="molecule type" value="Genomic_DNA"/>
</dbReference>
<dbReference type="SUPFAM" id="SSF50998">
    <property type="entry name" value="Quinoprotein alcohol dehydrogenase-like"/>
    <property type="match status" value="1"/>
</dbReference>
<dbReference type="InterPro" id="IPR015943">
    <property type="entry name" value="WD40/YVTN_repeat-like_dom_sf"/>
</dbReference>
<dbReference type="InterPro" id="IPR011047">
    <property type="entry name" value="Quinoprotein_ADH-like_sf"/>
</dbReference>
<gene>
    <name evidence="1" type="ORF">Ato02nite_022540</name>
</gene>
<accession>A0A919TAC5</accession>
<proteinExistence type="predicted"/>
<dbReference type="Proteomes" id="UP000677082">
    <property type="component" value="Unassembled WGS sequence"/>
</dbReference>
<sequence length="448" mass="47145">MALIELDLTAQPDLTPSTPPPAYRYRLPGLILAVVLAFALGGAAQPHRTMWRYLGAVPPPGGAETQTRLIGDRIYTISGSGGERVTTAFELNSPPRELWTVRYPGRVIGPDDIGFGGVEARQAGDAVLLSDGPATTVVDAATGRSRFHSEVGIYPLAGGHIGVVQNQVFREGTLYDQESGDPGLLYFSSTGQPHVEPPVRTEVRGVDLVTGDTRWTVALPGSINVLTSGSAVLVVASDRLERIDGDTGTVQRTALLPRLGVQRPIGGALLRGMIVVYYGTDGVPAEDVVYAPDTLARLWQYPEPQVLLDPPNCGAVLCSGPRNALDVLDPATGRVAWRAPATVDLDMLGDYVIEIVTGADAPLRLVDPATGAQRVDLNGWSAEISGGAGAPLVLRKSLAGGRSAFGAVLGDRVQVLGASTGPVSECGSNHAYVMCRGNDGLEIWAYRS</sequence>
<dbReference type="AlphaFoldDB" id="A0A919TAC5"/>